<evidence type="ECO:0000313" key="1">
    <source>
        <dbReference type="EMBL" id="EYC14628.1"/>
    </source>
</evidence>
<dbReference type="AlphaFoldDB" id="A0A016UJB5"/>
<protein>
    <submittedName>
        <fullName evidence="1">Uncharacterized protein</fullName>
    </submittedName>
</protein>
<gene>
    <name evidence="1" type="primary">Acey_s0040.g312</name>
    <name evidence="1" type="ORF">Y032_0040g312</name>
</gene>
<keyword evidence="2" id="KW-1185">Reference proteome</keyword>
<comment type="caution">
    <text evidence="1">The sequence shown here is derived from an EMBL/GenBank/DDBJ whole genome shotgun (WGS) entry which is preliminary data.</text>
</comment>
<dbReference type="EMBL" id="JARK01001376">
    <property type="protein sequence ID" value="EYC14628.1"/>
    <property type="molecule type" value="Genomic_DNA"/>
</dbReference>
<reference evidence="2" key="1">
    <citation type="journal article" date="2015" name="Nat. Genet.">
        <title>The genome and transcriptome of the zoonotic hookworm Ancylostoma ceylanicum identify infection-specific gene families.</title>
        <authorList>
            <person name="Schwarz E.M."/>
            <person name="Hu Y."/>
            <person name="Antoshechkin I."/>
            <person name="Miller M.M."/>
            <person name="Sternberg P.W."/>
            <person name="Aroian R.V."/>
        </authorList>
    </citation>
    <scope>NUCLEOTIDE SEQUENCE</scope>
    <source>
        <strain evidence="2">HY135</strain>
    </source>
</reference>
<accession>A0A016UJB5</accession>
<sequence length="107" mass="12292">MMTEAFERVLLDAANCNLTIEDEEDLEAGNDKIMNADWDILMNPELKAENFTFRNSYVHVDYISANDSAPIVVPFADNKGKDNCWKYEDPTRYKIFTTKIISLSFNA</sequence>
<evidence type="ECO:0000313" key="2">
    <source>
        <dbReference type="Proteomes" id="UP000024635"/>
    </source>
</evidence>
<organism evidence="1 2">
    <name type="scientific">Ancylostoma ceylanicum</name>
    <dbReference type="NCBI Taxonomy" id="53326"/>
    <lineage>
        <taxon>Eukaryota</taxon>
        <taxon>Metazoa</taxon>
        <taxon>Ecdysozoa</taxon>
        <taxon>Nematoda</taxon>
        <taxon>Chromadorea</taxon>
        <taxon>Rhabditida</taxon>
        <taxon>Rhabditina</taxon>
        <taxon>Rhabditomorpha</taxon>
        <taxon>Strongyloidea</taxon>
        <taxon>Ancylostomatidae</taxon>
        <taxon>Ancylostomatinae</taxon>
        <taxon>Ancylostoma</taxon>
    </lineage>
</organism>
<name>A0A016UJB5_9BILA</name>
<dbReference type="Proteomes" id="UP000024635">
    <property type="component" value="Unassembled WGS sequence"/>
</dbReference>
<proteinExistence type="predicted"/>